<evidence type="ECO:0000259" key="1">
    <source>
        <dbReference type="Pfam" id="PF26080"/>
    </source>
</evidence>
<name>A0A482XN68_LAOST</name>
<reference evidence="2 3" key="1">
    <citation type="journal article" date="2017" name="Gigascience">
        <title>Genome sequence of the small brown planthopper, Laodelphax striatellus.</title>
        <authorList>
            <person name="Zhu J."/>
            <person name="Jiang F."/>
            <person name="Wang X."/>
            <person name="Yang P."/>
            <person name="Bao Y."/>
            <person name="Zhao W."/>
            <person name="Wang W."/>
            <person name="Lu H."/>
            <person name="Wang Q."/>
            <person name="Cui N."/>
            <person name="Li J."/>
            <person name="Chen X."/>
            <person name="Luo L."/>
            <person name="Yu J."/>
            <person name="Kang L."/>
            <person name="Cui F."/>
        </authorList>
    </citation>
    <scope>NUCLEOTIDE SEQUENCE [LARGE SCALE GENOMIC DNA]</scope>
    <source>
        <strain evidence="2">Lst14</strain>
    </source>
</reference>
<comment type="caution">
    <text evidence="2">The sequence shown here is derived from an EMBL/GenBank/DDBJ whole genome shotgun (WGS) entry which is preliminary data.</text>
</comment>
<keyword evidence="3" id="KW-1185">Reference proteome</keyword>
<accession>A0A482XN68</accession>
<dbReference type="STRING" id="195883.A0A482XN68"/>
<sequence length="126" mass="13820">MPNHPIMFLFSVNNRTHAFTLTSNTLGQNPVPSNVGSSCNSDFLIIPCVSSQSRNCVDRICGGTLSVDSTTNEAVLTSNVKPFRISFHSNNVESPNDMGNRGFCIEYVQQPCTNNLVQYVNGNNNF</sequence>
<dbReference type="EMBL" id="QKKF02004977">
    <property type="protein sequence ID" value="RZF47034.1"/>
    <property type="molecule type" value="Genomic_DNA"/>
</dbReference>
<feature type="domain" description="CUB" evidence="1">
    <location>
        <begin position="14"/>
        <end position="110"/>
    </location>
</feature>
<organism evidence="2 3">
    <name type="scientific">Laodelphax striatellus</name>
    <name type="common">Small brown planthopper</name>
    <name type="synonym">Delphax striatella</name>
    <dbReference type="NCBI Taxonomy" id="195883"/>
    <lineage>
        <taxon>Eukaryota</taxon>
        <taxon>Metazoa</taxon>
        <taxon>Ecdysozoa</taxon>
        <taxon>Arthropoda</taxon>
        <taxon>Hexapoda</taxon>
        <taxon>Insecta</taxon>
        <taxon>Pterygota</taxon>
        <taxon>Neoptera</taxon>
        <taxon>Paraneoptera</taxon>
        <taxon>Hemiptera</taxon>
        <taxon>Auchenorrhyncha</taxon>
        <taxon>Fulgoroidea</taxon>
        <taxon>Delphacidae</taxon>
        <taxon>Criomorphinae</taxon>
        <taxon>Laodelphax</taxon>
    </lineage>
</organism>
<gene>
    <name evidence="2" type="ORF">LSTR_LSTR014944</name>
</gene>
<dbReference type="PANTHER" id="PTHR33236">
    <property type="entry name" value="INTRAFLAGELLAR TRANSPORT PROTEIN 122 FAMILY PROTEIN-RELATED"/>
    <property type="match status" value="1"/>
</dbReference>
<dbReference type="InParanoid" id="A0A482XN68"/>
<dbReference type="InterPro" id="IPR058698">
    <property type="entry name" value="CUB_metazoa"/>
</dbReference>
<dbReference type="AlphaFoldDB" id="A0A482XN68"/>
<evidence type="ECO:0000313" key="3">
    <source>
        <dbReference type="Proteomes" id="UP000291343"/>
    </source>
</evidence>
<dbReference type="Pfam" id="PF26080">
    <property type="entry name" value="CUB_animal"/>
    <property type="match status" value="1"/>
</dbReference>
<evidence type="ECO:0000313" key="2">
    <source>
        <dbReference type="EMBL" id="RZF47034.1"/>
    </source>
</evidence>
<proteinExistence type="predicted"/>
<dbReference type="OrthoDB" id="2105077at2759"/>
<dbReference type="PANTHER" id="PTHR33236:SF6">
    <property type="entry name" value="CUB DOMAIN-CONTAINING PROTEIN"/>
    <property type="match status" value="1"/>
</dbReference>
<protein>
    <recommendedName>
        <fullName evidence="1">CUB domain-containing protein</fullName>
    </recommendedName>
</protein>
<dbReference type="Proteomes" id="UP000291343">
    <property type="component" value="Unassembled WGS sequence"/>
</dbReference>